<evidence type="ECO:0000313" key="2">
    <source>
        <dbReference type="EMBL" id="KLI64166.1"/>
    </source>
</evidence>
<comment type="caution">
    <text evidence="2">The sequence shown here is derived from an EMBL/GenBank/DDBJ whole genome shotgun (WGS) entry which is preliminary data.</text>
</comment>
<keyword evidence="1" id="KW-0812">Transmembrane</keyword>
<dbReference type="InterPro" id="IPR021830">
    <property type="entry name" value="DUF3422"/>
</dbReference>
<reference evidence="2 3" key="1">
    <citation type="submission" date="2015-04" db="EMBL/GenBank/DDBJ databases">
        <title>The draft genome sequence of Erythrobacter marinus HWDM-33.</title>
        <authorList>
            <person name="Zhuang L."/>
            <person name="Liu Y."/>
            <person name="Shao Z."/>
        </authorList>
    </citation>
    <scope>NUCLEOTIDE SEQUENCE [LARGE SCALE GENOMIC DNA]</scope>
    <source>
        <strain evidence="2 3">HWDM-33</strain>
    </source>
</reference>
<evidence type="ECO:0000256" key="1">
    <source>
        <dbReference type="SAM" id="Phobius"/>
    </source>
</evidence>
<name>A0A0H0XQ71_9SPHN</name>
<sequence length="409" mass="46009">MREHELRRRVVSEMHLRRWPQLSVPGKVLQWVLVVEKDERSAEAEYLDHMLPAPLDNPGAAHRSGQFAPGVSIAWERHSEGSSLALFAEGTDPDLTAAMGWATGLPGRIVRATSLTLVKDERAATRLLPKMNFNSDEIVSCMISGKARIWADFRLQGDGFGHLLVAQNGLDDRDFTRTVQRLQDLGNYRNKALLGLPEAQKNWPQLDDIEHKLADLADRLCAKTGRDDDLMSELSALSLQLSTVATSTGYRMSATRAYAQLVQERLEELQVQPLDGYASLNTFTKRRFQPAVRFCDALVVREQQLSERADRLGSLLRARIDTRIENQNAELMRSMERSSKLQLRLQQLVEGLSVVALSYYLLGLVQWGLRGFDGVDVERTLAILVVPTVLTMWIGVRVAKRRLLGSPEE</sequence>
<dbReference type="Proteomes" id="UP000053455">
    <property type="component" value="Unassembled WGS sequence"/>
</dbReference>
<dbReference type="PATRIC" id="fig|874156.12.peg.70"/>
<keyword evidence="1" id="KW-0472">Membrane</keyword>
<dbReference type="EMBL" id="LBHU01000001">
    <property type="protein sequence ID" value="KLI64166.1"/>
    <property type="molecule type" value="Genomic_DNA"/>
</dbReference>
<feature type="transmembrane region" description="Helical" evidence="1">
    <location>
        <begin position="348"/>
        <end position="369"/>
    </location>
</feature>
<evidence type="ECO:0000313" key="3">
    <source>
        <dbReference type="Proteomes" id="UP000053455"/>
    </source>
</evidence>
<feature type="transmembrane region" description="Helical" evidence="1">
    <location>
        <begin position="381"/>
        <end position="399"/>
    </location>
</feature>
<keyword evidence="3" id="KW-1185">Reference proteome</keyword>
<accession>A0A0H0XQ71</accession>
<keyword evidence="1" id="KW-1133">Transmembrane helix</keyword>
<dbReference type="AlphaFoldDB" id="A0A0H0XQ71"/>
<protein>
    <submittedName>
        <fullName evidence="2">Membrane protein</fullName>
    </submittedName>
</protein>
<dbReference type="RefSeq" id="WP_047092024.1">
    <property type="nucleotide sequence ID" value="NZ_LBHU01000001.1"/>
</dbReference>
<dbReference type="STRING" id="874156.GCA_001021555_01222"/>
<organism evidence="2 3">
    <name type="scientific">Aurantiacibacter marinus</name>
    <dbReference type="NCBI Taxonomy" id="874156"/>
    <lineage>
        <taxon>Bacteria</taxon>
        <taxon>Pseudomonadati</taxon>
        <taxon>Pseudomonadota</taxon>
        <taxon>Alphaproteobacteria</taxon>
        <taxon>Sphingomonadales</taxon>
        <taxon>Erythrobacteraceae</taxon>
        <taxon>Aurantiacibacter</taxon>
    </lineage>
</organism>
<dbReference type="OrthoDB" id="9767470at2"/>
<dbReference type="Pfam" id="PF11902">
    <property type="entry name" value="DUF3422"/>
    <property type="match status" value="1"/>
</dbReference>
<gene>
    <name evidence="2" type="ORF">AAV99_00340</name>
</gene>
<proteinExistence type="predicted"/>